<comment type="caution">
    <text evidence="1">The sequence shown here is derived from an EMBL/GenBank/DDBJ whole genome shotgun (WGS) entry which is preliminary data.</text>
</comment>
<keyword evidence="2" id="KW-1185">Reference proteome</keyword>
<organism evidence="1 2">
    <name type="scientific">Xenoophorus captivus</name>
    <dbReference type="NCBI Taxonomy" id="1517983"/>
    <lineage>
        <taxon>Eukaryota</taxon>
        <taxon>Metazoa</taxon>
        <taxon>Chordata</taxon>
        <taxon>Craniata</taxon>
        <taxon>Vertebrata</taxon>
        <taxon>Euteleostomi</taxon>
        <taxon>Actinopterygii</taxon>
        <taxon>Neopterygii</taxon>
        <taxon>Teleostei</taxon>
        <taxon>Neoteleostei</taxon>
        <taxon>Acanthomorphata</taxon>
        <taxon>Ovalentaria</taxon>
        <taxon>Atherinomorphae</taxon>
        <taxon>Cyprinodontiformes</taxon>
        <taxon>Goodeidae</taxon>
        <taxon>Xenoophorus</taxon>
    </lineage>
</organism>
<proteinExistence type="predicted"/>
<dbReference type="Proteomes" id="UP001434883">
    <property type="component" value="Unassembled WGS sequence"/>
</dbReference>
<dbReference type="EMBL" id="JAHRIN010017291">
    <property type="protein sequence ID" value="MEQ2197057.1"/>
    <property type="molecule type" value="Genomic_DNA"/>
</dbReference>
<accession>A0ABV0QMI6</accession>
<name>A0ABV0QMI6_9TELE</name>
<sequence length="99" mass="11028">MFFPSICPPSCQSICPSTCLSTLSFVVHPSTVHLFVHHISSGTPRKFSRGGTPKSTLNNAVMLYYYYIIGTTTVRLSVIYLSIVPPSSIYLFICPLFIY</sequence>
<reference evidence="1 2" key="1">
    <citation type="submission" date="2021-06" db="EMBL/GenBank/DDBJ databases">
        <authorList>
            <person name="Palmer J.M."/>
        </authorList>
    </citation>
    <scope>NUCLEOTIDE SEQUENCE [LARGE SCALE GENOMIC DNA]</scope>
    <source>
        <strain evidence="1 2">XC_2019</strain>
        <tissue evidence="1">Muscle</tissue>
    </source>
</reference>
<evidence type="ECO:0000313" key="1">
    <source>
        <dbReference type="EMBL" id="MEQ2197057.1"/>
    </source>
</evidence>
<evidence type="ECO:0000313" key="2">
    <source>
        <dbReference type="Proteomes" id="UP001434883"/>
    </source>
</evidence>
<gene>
    <name evidence="1" type="ORF">XENOCAPTIV_022018</name>
</gene>
<protein>
    <submittedName>
        <fullName evidence="1">Uncharacterized protein</fullName>
    </submittedName>
</protein>